<keyword evidence="1" id="KW-0472">Membrane</keyword>
<evidence type="ECO:0000313" key="2">
    <source>
        <dbReference type="EMBL" id="RGS82200.1"/>
    </source>
</evidence>
<sequence>MFVTKSITKITAYLLLEMFFLLFYGVKTTILPFWFFFGSFRFDSVLMMMKRNPLIFTFIQLFKMKIRGVQ</sequence>
<protein>
    <submittedName>
        <fullName evidence="2">Uncharacterized protein</fullName>
    </submittedName>
</protein>
<comment type="caution">
    <text evidence="2">The sequence shown here is derived from an EMBL/GenBank/DDBJ whole genome shotgun (WGS) entry which is preliminary data.</text>
</comment>
<gene>
    <name evidence="2" type="ORF">DWX70_16195</name>
</gene>
<name>A0A395VW45_BACOV</name>
<proteinExistence type="predicted"/>
<dbReference type="EMBL" id="QRVZ01000013">
    <property type="protein sequence ID" value="RGS82200.1"/>
    <property type="molecule type" value="Genomic_DNA"/>
</dbReference>
<keyword evidence="1" id="KW-0812">Transmembrane</keyword>
<evidence type="ECO:0000256" key="1">
    <source>
        <dbReference type="SAM" id="Phobius"/>
    </source>
</evidence>
<keyword evidence="1" id="KW-1133">Transmembrane helix</keyword>
<dbReference type="AlphaFoldDB" id="A0A395VW45"/>
<dbReference type="Proteomes" id="UP000266492">
    <property type="component" value="Unassembled WGS sequence"/>
</dbReference>
<organism evidence="2 3">
    <name type="scientific">Bacteroides ovatus</name>
    <dbReference type="NCBI Taxonomy" id="28116"/>
    <lineage>
        <taxon>Bacteria</taxon>
        <taxon>Pseudomonadati</taxon>
        <taxon>Bacteroidota</taxon>
        <taxon>Bacteroidia</taxon>
        <taxon>Bacteroidales</taxon>
        <taxon>Bacteroidaceae</taxon>
        <taxon>Bacteroides</taxon>
    </lineage>
</organism>
<reference evidence="2 3" key="1">
    <citation type="submission" date="2018-08" db="EMBL/GenBank/DDBJ databases">
        <title>A genome reference for cultivated species of the human gut microbiota.</title>
        <authorList>
            <person name="Zou Y."/>
            <person name="Xue W."/>
            <person name="Luo G."/>
        </authorList>
    </citation>
    <scope>NUCLEOTIDE SEQUENCE [LARGE SCALE GENOMIC DNA]</scope>
    <source>
        <strain evidence="2 3">AF20-9LB</strain>
    </source>
</reference>
<evidence type="ECO:0000313" key="3">
    <source>
        <dbReference type="Proteomes" id="UP000266492"/>
    </source>
</evidence>
<accession>A0A395VW45</accession>
<feature type="transmembrane region" description="Helical" evidence="1">
    <location>
        <begin position="12"/>
        <end position="37"/>
    </location>
</feature>